<accession>A0AAN8ZVF0</accession>
<dbReference type="AlphaFoldDB" id="A0AAN8ZVF0"/>
<dbReference type="PANTHER" id="PTHR46844">
    <property type="entry name" value="SLR5058 PROTEIN"/>
    <property type="match status" value="1"/>
</dbReference>
<dbReference type="Pfam" id="PF05729">
    <property type="entry name" value="NACHT"/>
    <property type="match status" value="1"/>
</dbReference>
<feature type="non-terminal residue" evidence="2">
    <location>
        <position position="1"/>
    </location>
</feature>
<evidence type="ECO:0000313" key="2">
    <source>
        <dbReference type="EMBL" id="KAK7063161.1"/>
    </source>
</evidence>
<gene>
    <name evidence="2" type="ORF">SK128_027470</name>
</gene>
<dbReference type="InterPro" id="IPR027417">
    <property type="entry name" value="P-loop_NTPase"/>
</dbReference>
<keyword evidence="3" id="KW-1185">Reference proteome</keyword>
<name>A0AAN8ZVF0_HALRR</name>
<feature type="domain" description="NACHT" evidence="1">
    <location>
        <begin position="305"/>
        <end position="426"/>
    </location>
</feature>
<proteinExistence type="predicted"/>
<dbReference type="InterPro" id="IPR007111">
    <property type="entry name" value="NACHT_NTPase"/>
</dbReference>
<sequence>LSKKTNHCIYNKKKERDCWVLPGTMDSIYQPEDRNKIRLRHIIDKACTKAFYVLLNWLLPSWDRKTTAFKDFLKERKKISYSKSRNYFSTIQTTEMNENPQGDTWDISLLYDVITLGSEFLADKDDPVWHIKEISYPLPLEFLITSVKKERNTLMHSLKYIDVSMFYERTEKLRRLLEEMIYLAGCICVRKEDEVLVLIIDLHNIINKCRDDPLEAMDFEEYKKQPIFHHQREFVKEKGKWTMQKCHSKFGTLAPISYLVKTKFNLNDVYTKVLLKKGDKNDDNDDDNIGIESILEGNDELITNAIILVEGDAGVGKSTLISKIMNDWINDVQDIKFLTDQDIVLHAECREHIDSFKNLVTYSMPDVAKSFSGNDIVYVLGDLRTLIIVDGLDELNKKSMSLLKEIIQLKCKFPSFTVLVTTRPEAVKMYQQLVCHTLSETKHIHLLGIRSEERNEFLKKYVNSIENTEVTWQDIDTLLKYLHQTEYHFGDMWNSPYNLALLVLLWSQKFHVLNEIKTISELYWELLGLYREKLEERLCHNQETQNLSQSCLGRKINLFLYCLCLEACHALIANSVSLDHAAYKRIESRCSELQVPVEEMIVIFLKQTKTSSGIKYGFPHKGFQDFLAAQFIFCQMTDPKTSTENTEMIMKIESILQDYDVPVPKSHDITQFIRDKLTKVGLQHTESTSDSLEKILKTYLKNGKDTADFDISKYQNLLIHLNGMLHQQENNIGDAVKEEALDLLQEAGVTNKGQWIKVLNGTKCNQFVATYVGVNSGILKGKIKITDLSLFAYTSLLQALESTTEEVRSVEITIDLKTDNPCINELLNETLMKELNVSSLYVQHDFRNPASTVLSRFTVNQLFER</sequence>
<dbReference type="EMBL" id="JAXCGZ010020921">
    <property type="protein sequence ID" value="KAK7063161.1"/>
    <property type="molecule type" value="Genomic_DNA"/>
</dbReference>
<organism evidence="2 3">
    <name type="scientific">Halocaridina rubra</name>
    <name type="common">Hawaiian red shrimp</name>
    <dbReference type="NCBI Taxonomy" id="373956"/>
    <lineage>
        <taxon>Eukaryota</taxon>
        <taxon>Metazoa</taxon>
        <taxon>Ecdysozoa</taxon>
        <taxon>Arthropoda</taxon>
        <taxon>Crustacea</taxon>
        <taxon>Multicrustacea</taxon>
        <taxon>Malacostraca</taxon>
        <taxon>Eumalacostraca</taxon>
        <taxon>Eucarida</taxon>
        <taxon>Decapoda</taxon>
        <taxon>Pleocyemata</taxon>
        <taxon>Caridea</taxon>
        <taxon>Atyoidea</taxon>
        <taxon>Atyidae</taxon>
        <taxon>Halocaridina</taxon>
    </lineage>
</organism>
<dbReference type="PROSITE" id="PS50837">
    <property type="entry name" value="NACHT"/>
    <property type="match status" value="1"/>
</dbReference>
<evidence type="ECO:0000259" key="1">
    <source>
        <dbReference type="PROSITE" id="PS50837"/>
    </source>
</evidence>
<evidence type="ECO:0000313" key="3">
    <source>
        <dbReference type="Proteomes" id="UP001381693"/>
    </source>
</evidence>
<dbReference type="Gene3D" id="3.40.50.300">
    <property type="entry name" value="P-loop containing nucleotide triphosphate hydrolases"/>
    <property type="match status" value="1"/>
</dbReference>
<comment type="caution">
    <text evidence="2">The sequence shown here is derived from an EMBL/GenBank/DDBJ whole genome shotgun (WGS) entry which is preliminary data.</text>
</comment>
<dbReference type="SUPFAM" id="SSF52540">
    <property type="entry name" value="P-loop containing nucleoside triphosphate hydrolases"/>
    <property type="match status" value="1"/>
</dbReference>
<dbReference type="Proteomes" id="UP001381693">
    <property type="component" value="Unassembled WGS sequence"/>
</dbReference>
<dbReference type="PANTHER" id="PTHR46844:SF1">
    <property type="entry name" value="SLR5058 PROTEIN"/>
    <property type="match status" value="1"/>
</dbReference>
<reference evidence="2 3" key="1">
    <citation type="submission" date="2023-11" db="EMBL/GenBank/DDBJ databases">
        <title>Halocaridina rubra genome assembly.</title>
        <authorList>
            <person name="Smith C."/>
        </authorList>
    </citation>
    <scope>NUCLEOTIDE SEQUENCE [LARGE SCALE GENOMIC DNA]</scope>
    <source>
        <strain evidence="2">EP-1</strain>
        <tissue evidence="2">Whole</tissue>
    </source>
</reference>
<protein>
    <recommendedName>
        <fullName evidence="1">NACHT domain-containing protein</fullName>
    </recommendedName>
</protein>